<evidence type="ECO:0000256" key="1">
    <source>
        <dbReference type="ARBA" id="ARBA00004245"/>
    </source>
</evidence>
<feature type="region of interest" description="Disordered" evidence="6">
    <location>
        <begin position="300"/>
        <end position="321"/>
    </location>
</feature>
<feature type="region of interest" description="Disordered" evidence="6">
    <location>
        <begin position="1044"/>
        <end position="1111"/>
    </location>
</feature>
<keyword evidence="4" id="KW-0206">Cytoskeleton</keyword>
<gene>
    <name evidence="8" type="ORF">N0F65_005137</name>
</gene>
<feature type="compositionally biased region" description="Polar residues" evidence="6">
    <location>
        <begin position="722"/>
        <end position="736"/>
    </location>
</feature>
<feature type="region of interest" description="Disordered" evidence="6">
    <location>
        <begin position="636"/>
        <end position="768"/>
    </location>
</feature>
<proteinExistence type="predicted"/>
<feature type="compositionally biased region" description="Polar residues" evidence="6">
    <location>
        <begin position="1095"/>
        <end position="1105"/>
    </location>
</feature>
<dbReference type="SMART" id="SM01349">
    <property type="entry name" value="TOG"/>
    <property type="match status" value="4"/>
</dbReference>
<dbReference type="GO" id="GO:0000278">
    <property type="term" value="P:mitotic cell cycle"/>
    <property type="evidence" value="ECO:0007669"/>
    <property type="project" value="UniProtKB-ARBA"/>
</dbReference>
<comment type="caution">
    <text evidence="8">The sequence shown here is derived from an EMBL/GenBank/DDBJ whole genome shotgun (WGS) entry which is preliminary data.</text>
</comment>
<feature type="compositionally biased region" description="Low complexity" evidence="6">
    <location>
        <begin position="586"/>
        <end position="597"/>
    </location>
</feature>
<feature type="domain" description="TOG" evidence="7">
    <location>
        <begin position="332"/>
        <end position="593"/>
    </location>
</feature>
<dbReference type="PANTHER" id="PTHR21567:SF9">
    <property type="entry name" value="CLIP-ASSOCIATING PROTEIN"/>
    <property type="match status" value="1"/>
</dbReference>
<dbReference type="GO" id="GO:0031110">
    <property type="term" value="P:regulation of microtubule polymerization or depolymerization"/>
    <property type="evidence" value="ECO:0007669"/>
    <property type="project" value="UniProtKB-ARBA"/>
</dbReference>
<keyword evidence="9" id="KW-1185">Reference proteome</keyword>
<dbReference type="PROSITE" id="PS50077">
    <property type="entry name" value="HEAT_REPEAT"/>
    <property type="match status" value="1"/>
</dbReference>
<evidence type="ECO:0000256" key="3">
    <source>
        <dbReference type="ARBA" id="ARBA00022737"/>
    </source>
</evidence>
<evidence type="ECO:0000256" key="6">
    <source>
        <dbReference type="SAM" id="MobiDB-lite"/>
    </source>
</evidence>
<feature type="compositionally biased region" description="Basic and acidic residues" evidence="6">
    <location>
        <begin position="758"/>
        <end position="767"/>
    </location>
</feature>
<evidence type="ECO:0000313" key="9">
    <source>
        <dbReference type="Proteomes" id="UP001146120"/>
    </source>
</evidence>
<protein>
    <recommendedName>
        <fullName evidence="7">TOG domain-containing protein</fullName>
    </recommendedName>
</protein>
<dbReference type="PANTHER" id="PTHR21567">
    <property type="entry name" value="CLASP"/>
    <property type="match status" value="1"/>
</dbReference>
<dbReference type="GO" id="GO:0005819">
    <property type="term" value="C:spindle"/>
    <property type="evidence" value="ECO:0007669"/>
    <property type="project" value="UniProtKB-ARBA"/>
</dbReference>
<feature type="domain" description="TOG" evidence="7">
    <location>
        <begin position="789"/>
        <end position="1046"/>
    </location>
</feature>
<dbReference type="InterPro" id="IPR024395">
    <property type="entry name" value="CLASP_N_dom"/>
</dbReference>
<evidence type="ECO:0000259" key="7">
    <source>
        <dbReference type="SMART" id="SM01349"/>
    </source>
</evidence>
<evidence type="ECO:0000256" key="5">
    <source>
        <dbReference type="PROSITE-ProRule" id="PRU00103"/>
    </source>
</evidence>
<accession>A0AAV2YZN5</accession>
<feature type="compositionally biased region" description="Basic and acidic residues" evidence="6">
    <location>
        <begin position="1082"/>
        <end position="1094"/>
    </location>
</feature>
<dbReference type="GO" id="GO:0008017">
    <property type="term" value="F:microtubule binding"/>
    <property type="evidence" value="ECO:0007669"/>
    <property type="project" value="TreeGrafter"/>
</dbReference>
<organism evidence="8 9">
    <name type="scientific">Lagenidium giganteum</name>
    <dbReference type="NCBI Taxonomy" id="4803"/>
    <lineage>
        <taxon>Eukaryota</taxon>
        <taxon>Sar</taxon>
        <taxon>Stramenopiles</taxon>
        <taxon>Oomycota</taxon>
        <taxon>Peronosporomycetes</taxon>
        <taxon>Pythiales</taxon>
        <taxon>Pythiaceae</taxon>
    </lineage>
</organism>
<dbReference type="Proteomes" id="UP001146120">
    <property type="component" value="Unassembled WGS sequence"/>
</dbReference>
<dbReference type="InterPro" id="IPR011989">
    <property type="entry name" value="ARM-like"/>
</dbReference>
<evidence type="ECO:0000256" key="4">
    <source>
        <dbReference type="ARBA" id="ARBA00023212"/>
    </source>
</evidence>
<reference evidence="8" key="1">
    <citation type="submission" date="2022-11" db="EMBL/GenBank/DDBJ databases">
        <authorList>
            <person name="Morgan W.R."/>
            <person name="Tartar A."/>
        </authorList>
    </citation>
    <scope>NUCLEOTIDE SEQUENCE</scope>
    <source>
        <strain evidence="8">ARSEF 373</strain>
    </source>
</reference>
<name>A0AAV2YZN5_9STRA</name>
<comment type="subcellular location">
    <subcellularLocation>
        <location evidence="1">Cytoplasm</location>
        <location evidence="1">Cytoskeleton</location>
    </subcellularLocation>
</comment>
<feature type="domain" description="TOG" evidence="7">
    <location>
        <begin position="38"/>
        <end position="290"/>
    </location>
</feature>
<reference evidence="8" key="2">
    <citation type="journal article" date="2023" name="Microbiol Resour">
        <title>Decontamination and Annotation of the Draft Genome Sequence of the Oomycete Lagenidium giganteum ARSEF 373.</title>
        <authorList>
            <person name="Morgan W.R."/>
            <person name="Tartar A."/>
        </authorList>
    </citation>
    <scope>NUCLEOTIDE SEQUENCE</scope>
    <source>
        <strain evidence="8">ARSEF 373</strain>
    </source>
</reference>
<evidence type="ECO:0000256" key="2">
    <source>
        <dbReference type="ARBA" id="ARBA00022490"/>
    </source>
</evidence>
<dbReference type="InterPro" id="IPR016024">
    <property type="entry name" value="ARM-type_fold"/>
</dbReference>
<dbReference type="EMBL" id="DAKRPA010000119">
    <property type="protein sequence ID" value="DAZ97979.1"/>
    <property type="molecule type" value="Genomic_DNA"/>
</dbReference>
<dbReference type="GO" id="GO:1902903">
    <property type="term" value="P:regulation of supramolecular fiber organization"/>
    <property type="evidence" value="ECO:0007669"/>
    <property type="project" value="UniProtKB-ARBA"/>
</dbReference>
<dbReference type="Pfam" id="PF21040">
    <property type="entry name" value="CEP104-like_TOG"/>
    <property type="match status" value="2"/>
</dbReference>
<dbReference type="InterPro" id="IPR021133">
    <property type="entry name" value="HEAT_type_2"/>
</dbReference>
<feature type="region of interest" description="Disordered" evidence="6">
    <location>
        <begin position="584"/>
        <end position="624"/>
    </location>
</feature>
<keyword evidence="3" id="KW-0677">Repeat</keyword>
<feature type="compositionally biased region" description="Low complexity" evidence="6">
    <location>
        <begin position="271"/>
        <end position="284"/>
    </location>
</feature>
<keyword evidence="2" id="KW-0963">Cytoplasm</keyword>
<dbReference type="GO" id="GO:0005881">
    <property type="term" value="C:cytoplasmic microtubule"/>
    <property type="evidence" value="ECO:0007669"/>
    <property type="project" value="TreeGrafter"/>
</dbReference>
<feature type="domain" description="TOG" evidence="7">
    <location>
        <begin position="1133"/>
        <end position="1365"/>
    </location>
</feature>
<feature type="compositionally biased region" description="Polar residues" evidence="6">
    <location>
        <begin position="1052"/>
        <end position="1069"/>
    </location>
</feature>
<evidence type="ECO:0000313" key="8">
    <source>
        <dbReference type="EMBL" id="DAZ97979.1"/>
    </source>
</evidence>
<feature type="repeat" description="HEAT" evidence="5">
    <location>
        <begin position="225"/>
        <end position="263"/>
    </location>
</feature>
<feature type="region of interest" description="Disordered" evidence="6">
    <location>
        <begin position="264"/>
        <end position="284"/>
    </location>
</feature>
<dbReference type="SUPFAM" id="SSF48371">
    <property type="entry name" value="ARM repeat"/>
    <property type="match status" value="2"/>
</dbReference>
<dbReference type="Gene3D" id="1.25.10.10">
    <property type="entry name" value="Leucine-rich Repeat Variant"/>
    <property type="match status" value="4"/>
</dbReference>
<dbReference type="Pfam" id="PF12348">
    <property type="entry name" value="CLASP_N"/>
    <property type="match status" value="2"/>
</dbReference>
<feature type="non-terminal residue" evidence="8">
    <location>
        <position position="1"/>
    </location>
</feature>
<dbReference type="GO" id="GO:0000226">
    <property type="term" value="P:microtubule cytoskeleton organization"/>
    <property type="evidence" value="ECO:0007669"/>
    <property type="project" value="UniProtKB-ARBA"/>
</dbReference>
<dbReference type="InterPro" id="IPR034085">
    <property type="entry name" value="TOG"/>
</dbReference>
<feature type="compositionally biased region" description="Acidic residues" evidence="6">
    <location>
        <begin position="1070"/>
        <end position="1081"/>
    </location>
</feature>
<sequence length="1369" mass="150008">RFKLIRSAPYPDNGGHAEEVFHTRGIRIRLNNQNSNPSGHDATATGRARGTMEAAAALLRSGEIKKRLAGITALLGHLQDGSHASLSEDVQLAVFPDVLACLKDHNFKITVSALEILELLVPKVADHTLRSYNKVLWVNLIERLGDSKIQVREKAVDVVVALSGVLGIQPVLEKVDRVLILTADDVAKRQACCHHKNWRAREQSLYCIWRIMEEHNLFGSMKDDALDNVVNLLEDSSKEVRNAAIVALEKFYTHLGPSLLTTQSYSPSIHSSTRSSAKSVVSSASKSRDPLAQYGLSARSFDRSPSQSSTSSTKSASDRATFGGSIQSTAVSDRDMQKELAKISDDLALSNDWAKRVDALHALQKLTSLYCASGPAIASQFSQSLRSIRERLCEQVGDLRSSVVREACLCIQTIAKSLQDEFNSHAEYFIASLLKVTYVTIQVISTSADNCIRVIIESTKIGYTRVIQKYVLVGNCFKQLFIQLTRASDSPKGPDREAKSFEPTASHISPWFFSTGVQATFTILLYIELITQTLPLVLQDAFAEVRAQARKCYWALHAFSQQDADDVFQQLDPSTQRAVLENTMKDQQSLSRQSLDQKGASRELTSDTSSMAHPGVAAPSKDKSIVVTHSSSLKASRVLQSSGSGDEGGLLAGRSMAASGPRRVLGAATIDGTSEGRGILSQGAQRVGLGGARSSEDTSTGESSRRFGKGLPLRVPQVPKSGKSSSDSRNDGSTTVPPAARAQRVPFSADGDVTGVKRPAEPLDGPKRCVVAVPQPASSNSDGEMPAKMSAPVATIVQPKQQLADSFDEAMASLESNQWSIRLDAVESLTSFVRRSLDGVNDNAPGLSKKRTKVDERVLAAFVRHLSDPHYRVAQAVIKNFVVILRAFTEDQVQAHIKVLLPRVFQKHSDSKEAFRSGAKELLNVLANELDPSHLLASVLPLLTDGNNMKMRSSVCQYVRKLLPLATGYFKQNNGGNHMRMLLTKLSQVLEGDTPVAVATACGDVIQDAAKLYGSELEEALPLLPPTKRATLLRVMKGRNIVSLNPAKKSGQPASNIMSSSKRSTSSVDAESDNQAMEDVDNGVRESEKPRKTDVQSPPASTQSAHEPVQPVRWAPETSRFQSPTRILSKKDDFPAPSLLQSQHTHLDEYLTILSDNNAADRTRILAMHKIRKLMESESRSFWDRHFGRTLFSLLDTCNEPELAAMKLLQTLITRFPAFAQQYRKTITVRLIDCIGPNVDMRSHLVESILDHIIRSSTAPEEATEWMLPFVSTTGPPALQIVLRLVKAALETIETRNVQLQHASVDAILHPLVKKLVHPSSDVRKNAVDCLVAFHFAARDDTTLPSFLQQNVDVTKKKLQPKRPPRITH</sequence>